<dbReference type="OrthoDB" id="1862401at2759"/>
<proteinExistence type="predicted"/>
<name>A0A1Y1VYU3_9FUNG</name>
<dbReference type="EMBL" id="MCFD01000015">
    <property type="protein sequence ID" value="ORX66431.1"/>
    <property type="molecule type" value="Genomic_DNA"/>
</dbReference>
<keyword evidence="2" id="KW-1185">Reference proteome</keyword>
<sequence length="138" mass="15244">MAKESQGWLAKLTGRANTTAGDYCMAIISELTLPYIGQCIDMLESDDMYTMNFMAIGNVHRHMTAPSNLVHASMYDADFGSGFQAFSTVHPQLGPGPSIFLYSPPPSTGILVTVYLAPREMENVLKSRFWMGLAEHVY</sequence>
<reference evidence="1 2" key="1">
    <citation type="submission" date="2016-07" db="EMBL/GenBank/DDBJ databases">
        <title>Pervasive Adenine N6-methylation of Active Genes in Fungi.</title>
        <authorList>
            <consortium name="DOE Joint Genome Institute"/>
            <person name="Mondo S.J."/>
            <person name="Dannebaum R.O."/>
            <person name="Kuo R.C."/>
            <person name="Labutti K."/>
            <person name="Haridas S."/>
            <person name="Kuo A."/>
            <person name="Salamov A."/>
            <person name="Ahrendt S.R."/>
            <person name="Lipzen A."/>
            <person name="Sullivan W."/>
            <person name="Andreopoulos W.B."/>
            <person name="Clum A."/>
            <person name="Lindquist E."/>
            <person name="Daum C."/>
            <person name="Ramamoorthy G.K."/>
            <person name="Gryganskyi A."/>
            <person name="Culley D."/>
            <person name="Magnuson J.K."/>
            <person name="James T.Y."/>
            <person name="O'Malley M.A."/>
            <person name="Stajich J.E."/>
            <person name="Spatafora J.W."/>
            <person name="Visel A."/>
            <person name="Grigoriev I.V."/>
        </authorList>
    </citation>
    <scope>NUCLEOTIDE SEQUENCE [LARGE SCALE GENOMIC DNA]</scope>
    <source>
        <strain evidence="1 2">ATCC 12442</strain>
    </source>
</reference>
<dbReference type="Proteomes" id="UP000193922">
    <property type="component" value="Unassembled WGS sequence"/>
</dbReference>
<dbReference type="InterPro" id="IPR023213">
    <property type="entry name" value="CAT-like_dom_sf"/>
</dbReference>
<accession>A0A1Y1VYU3</accession>
<dbReference type="AlphaFoldDB" id="A0A1Y1VYU3"/>
<dbReference type="Gene3D" id="3.30.559.10">
    <property type="entry name" value="Chloramphenicol acetyltransferase-like domain"/>
    <property type="match status" value="1"/>
</dbReference>
<comment type="caution">
    <text evidence="1">The sequence shown here is derived from an EMBL/GenBank/DDBJ whole genome shotgun (WGS) entry which is preliminary data.</text>
</comment>
<organism evidence="1 2">
    <name type="scientific">Linderina pennispora</name>
    <dbReference type="NCBI Taxonomy" id="61395"/>
    <lineage>
        <taxon>Eukaryota</taxon>
        <taxon>Fungi</taxon>
        <taxon>Fungi incertae sedis</taxon>
        <taxon>Zoopagomycota</taxon>
        <taxon>Kickxellomycotina</taxon>
        <taxon>Kickxellomycetes</taxon>
        <taxon>Kickxellales</taxon>
        <taxon>Kickxellaceae</taxon>
        <taxon>Linderina</taxon>
    </lineage>
</organism>
<gene>
    <name evidence="1" type="ORF">DL89DRAFT_306050</name>
</gene>
<protein>
    <submittedName>
        <fullName evidence="1">Uncharacterized protein</fullName>
    </submittedName>
</protein>
<dbReference type="GeneID" id="63807544"/>
<evidence type="ECO:0000313" key="1">
    <source>
        <dbReference type="EMBL" id="ORX66431.1"/>
    </source>
</evidence>
<dbReference type="RefSeq" id="XP_040740419.1">
    <property type="nucleotide sequence ID" value="XM_040890896.1"/>
</dbReference>
<evidence type="ECO:0000313" key="2">
    <source>
        <dbReference type="Proteomes" id="UP000193922"/>
    </source>
</evidence>